<dbReference type="PROSITE" id="PS51257">
    <property type="entry name" value="PROKAR_LIPOPROTEIN"/>
    <property type="match status" value="1"/>
</dbReference>
<evidence type="ECO:0000256" key="1">
    <source>
        <dbReference type="ARBA" id="ARBA00004571"/>
    </source>
</evidence>
<evidence type="ECO:0000259" key="11">
    <source>
        <dbReference type="Pfam" id="PF00593"/>
    </source>
</evidence>
<evidence type="ECO:0000256" key="10">
    <source>
        <dbReference type="SAM" id="SignalP"/>
    </source>
</evidence>
<comment type="caution">
    <text evidence="13">The sequence shown here is derived from an EMBL/GenBank/DDBJ whole genome shotgun (WGS) entry which is preliminary data.</text>
</comment>
<evidence type="ECO:0000256" key="6">
    <source>
        <dbReference type="ARBA" id="ARBA00023136"/>
    </source>
</evidence>
<dbReference type="InterPro" id="IPR036942">
    <property type="entry name" value="Beta-barrel_TonB_sf"/>
</dbReference>
<feature type="signal peptide" evidence="10">
    <location>
        <begin position="1"/>
        <end position="39"/>
    </location>
</feature>
<dbReference type="Pfam" id="PF07715">
    <property type="entry name" value="Plug"/>
    <property type="match status" value="1"/>
</dbReference>
<accession>A0ABS9SFL3</accession>
<feature type="domain" description="TonB-dependent receptor-like beta-barrel" evidence="11">
    <location>
        <begin position="422"/>
        <end position="980"/>
    </location>
</feature>
<keyword evidence="2 8" id="KW-0813">Transport</keyword>
<dbReference type="NCBIfam" id="TIGR04056">
    <property type="entry name" value="OMP_RagA_SusC"/>
    <property type="match status" value="1"/>
</dbReference>
<evidence type="ECO:0000256" key="7">
    <source>
        <dbReference type="ARBA" id="ARBA00023237"/>
    </source>
</evidence>
<dbReference type="PROSITE" id="PS52016">
    <property type="entry name" value="TONB_DEPENDENT_REC_3"/>
    <property type="match status" value="1"/>
</dbReference>
<dbReference type="InterPro" id="IPR000531">
    <property type="entry name" value="Beta-barrel_TonB"/>
</dbReference>
<keyword evidence="4 8" id="KW-0812">Transmembrane</keyword>
<sequence>MRKKIRLSTVKPFCLPYCKIVFSIAFTFTFLSACSVAMAQTQAQQKITVSGFVASNTGVPIPAATVLEKGTQTAAVSDEKGAFSINVSSANATLVFSSVDFASREEPLNGRTTLDTIKLTPGAAQTNLEEVIVVGYGTQSKKEITSAIVNVKAEDFNKGGMRNPMDLIQGKVAGLNLTRTQGSNPNSSTSIQLRGITSISGTNSPLVVVDGIPGGNLDLLQQDDIESISVLKDGSAAAIYGTRANGGVILVTTKKGKEGEPLLELSTYLQKEYVDKRPDNLSAEQFRNLIKDGVIDEDQDLGATTDLFSELINKSNLSQYYNLAASGGTSKANYRGSIYYNKGMGIAKENDREQFGGRINFNQKALKDLLTMQMNLAVNMNKANMLGGGPLSTDPTSGDYAITSGADFEQAIQWNPTAPLYQPDGSFTQLQTFNNYNPLSRLANRVYERNQQTFSGDVKFILKLAKGLNASVFGSYLRNMYNDRYFRSSKDWDQRVGTEYQGMSFAQKLNYLEWTKTIEPTIDYTTTINGKHTIAALGGYSYQNTTFERFNANNSGFPSDAYMDWNLGAGAAINITTFPRPSLGSRKEENTLIAFFGRVNYTFDNKYYLQAILRHEGSSRFGANNKWANFPAISAGWTISNEAFLEDVSVINNLKFRVGYGVTGNQGIPNYRSLYLLSTGGVYPQEGVYYQTFGLSQNANPNLQWEKKGEFNVGIDFGLLKNRITGSFDVFNRNTKNLLYAYFVPQPNYVQNSLLTNVGNISGKGVELWVSGRAIDKEDFKWTVEFTGSSSFNRLAKISSENFKVNFLEYGGLPSPGNLGNAIRITEGSFIGDFYGKRFAGFTDDGKWQFYKADGSVGGTDDMTEEDKSIIGNGVPRYQAALGNRFTYKNFDLTVFFRGKFKFDILNTKDMYFGNKKWLPNNLLASAIGKHAQLDDDPQYSDYYLEKGDFVKLDNVTLGYNFNFNSDYVKRCYLYITGRNLLTFTKYSGLDPELQDVGFATGIDNRGFYPRTKSLTVGLNIGF</sequence>
<gene>
    <name evidence="13" type="ORF">MKP09_04090</name>
</gene>
<evidence type="ECO:0000256" key="9">
    <source>
        <dbReference type="RuleBase" id="RU003357"/>
    </source>
</evidence>
<dbReference type="InterPro" id="IPR039426">
    <property type="entry name" value="TonB-dep_rcpt-like"/>
</dbReference>
<dbReference type="Gene3D" id="2.170.130.10">
    <property type="entry name" value="TonB-dependent receptor, plug domain"/>
    <property type="match status" value="1"/>
</dbReference>
<comment type="similarity">
    <text evidence="8 9">Belongs to the TonB-dependent receptor family.</text>
</comment>
<dbReference type="Pfam" id="PF13715">
    <property type="entry name" value="CarbopepD_reg_2"/>
    <property type="match status" value="1"/>
</dbReference>
<evidence type="ECO:0000256" key="2">
    <source>
        <dbReference type="ARBA" id="ARBA00022448"/>
    </source>
</evidence>
<feature type="chain" id="PRO_5047135154" evidence="10">
    <location>
        <begin position="40"/>
        <end position="1023"/>
    </location>
</feature>
<keyword evidence="5 9" id="KW-0798">TonB box</keyword>
<keyword evidence="7 8" id="KW-0998">Cell outer membrane</keyword>
<dbReference type="NCBIfam" id="TIGR04057">
    <property type="entry name" value="SusC_RagA_signa"/>
    <property type="match status" value="1"/>
</dbReference>
<dbReference type="RefSeq" id="WP_240826553.1">
    <property type="nucleotide sequence ID" value="NZ_JAKWBL010000001.1"/>
</dbReference>
<reference evidence="13 14" key="1">
    <citation type="submission" date="2022-02" db="EMBL/GenBank/DDBJ databases">
        <authorList>
            <person name="Min J."/>
        </authorList>
    </citation>
    <scope>NUCLEOTIDE SEQUENCE [LARGE SCALE GENOMIC DNA]</scope>
    <source>
        <strain evidence="13 14">GR10-1</strain>
    </source>
</reference>
<dbReference type="EMBL" id="JAKWBL010000001">
    <property type="protein sequence ID" value="MCH5597148.1"/>
    <property type="molecule type" value="Genomic_DNA"/>
</dbReference>
<keyword evidence="6 8" id="KW-0472">Membrane</keyword>
<dbReference type="SUPFAM" id="SSF56935">
    <property type="entry name" value="Porins"/>
    <property type="match status" value="1"/>
</dbReference>
<evidence type="ECO:0000256" key="4">
    <source>
        <dbReference type="ARBA" id="ARBA00022692"/>
    </source>
</evidence>
<dbReference type="Gene3D" id="2.60.40.1120">
    <property type="entry name" value="Carboxypeptidase-like, regulatory domain"/>
    <property type="match status" value="1"/>
</dbReference>
<dbReference type="InterPro" id="IPR012910">
    <property type="entry name" value="Plug_dom"/>
</dbReference>
<dbReference type="InterPro" id="IPR023997">
    <property type="entry name" value="TonB-dep_OMP_SusC/RagA_CS"/>
</dbReference>
<evidence type="ECO:0000256" key="3">
    <source>
        <dbReference type="ARBA" id="ARBA00022452"/>
    </source>
</evidence>
<dbReference type="InterPro" id="IPR023996">
    <property type="entry name" value="TonB-dep_OMP_SusC/RagA"/>
</dbReference>
<dbReference type="Pfam" id="PF00593">
    <property type="entry name" value="TonB_dep_Rec_b-barrel"/>
    <property type="match status" value="1"/>
</dbReference>
<evidence type="ECO:0000259" key="12">
    <source>
        <dbReference type="Pfam" id="PF07715"/>
    </source>
</evidence>
<keyword evidence="10" id="KW-0732">Signal</keyword>
<name>A0ABS9SFL3_9BACT</name>
<evidence type="ECO:0000313" key="13">
    <source>
        <dbReference type="EMBL" id="MCH5597148.1"/>
    </source>
</evidence>
<evidence type="ECO:0000313" key="14">
    <source>
        <dbReference type="Proteomes" id="UP001202248"/>
    </source>
</evidence>
<keyword evidence="14" id="KW-1185">Reference proteome</keyword>
<organism evidence="13 14">
    <name type="scientific">Niabella ginsengisoli</name>
    <dbReference type="NCBI Taxonomy" id="522298"/>
    <lineage>
        <taxon>Bacteria</taxon>
        <taxon>Pseudomonadati</taxon>
        <taxon>Bacteroidota</taxon>
        <taxon>Chitinophagia</taxon>
        <taxon>Chitinophagales</taxon>
        <taxon>Chitinophagaceae</taxon>
        <taxon>Niabella</taxon>
    </lineage>
</organism>
<dbReference type="Gene3D" id="2.40.170.20">
    <property type="entry name" value="TonB-dependent receptor, beta-barrel domain"/>
    <property type="match status" value="1"/>
</dbReference>
<dbReference type="Proteomes" id="UP001202248">
    <property type="component" value="Unassembled WGS sequence"/>
</dbReference>
<protein>
    <submittedName>
        <fullName evidence="13">SusC/RagA family TonB-linked outer membrane protein</fullName>
    </submittedName>
</protein>
<evidence type="ECO:0000256" key="8">
    <source>
        <dbReference type="PROSITE-ProRule" id="PRU01360"/>
    </source>
</evidence>
<keyword evidence="3 8" id="KW-1134">Transmembrane beta strand</keyword>
<feature type="domain" description="TonB-dependent receptor plug" evidence="12">
    <location>
        <begin position="141"/>
        <end position="248"/>
    </location>
</feature>
<dbReference type="SUPFAM" id="SSF49464">
    <property type="entry name" value="Carboxypeptidase regulatory domain-like"/>
    <property type="match status" value="1"/>
</dbReference>
<evidence type="ECO:0000256" key="5">
    <source>
        <dbReference type="ARBA" id="ARBA00023077"/>
    </source>
</evidence>
<comment type="subcellular location">
    <subcellularLocation>
        <location evidence="1 8">Cell outer membrane</location>
        <topology evidence="1 8">Multi-pass membrane protein</topology>
    </subcellularLocation>
</comment>
<proteinExistence type="inferred from homology"/>
<dbReference type="InterPro" id="IPR008969">
    <property type="entry name" value="CarboxyPept-like_regulatory"/>
</dbReference>
<dbReference type="InterPro" id="IPR037066">
    <property type="entry name" value="Plug_dom_sf"/>
</dbReference>